<feature type="compositionally biased region" description="Basic and acidic residues" evidence="1">
    <location>
        <begin position="1"/>
        <end position="16"/>
    </location>
</feature>
<feature type="region of interest" description="Disordered" evidence="1">
    <location>
        <begin position="1"/>
        <end position="39"/>
    </location>
</feature>
<accession>G8H0Q1</accession>
<evidence type="ECO:0000313" key="2">
    <source>
        <dbReference type="EMBL" id="AEQ32249.1"/>
    </source>
</evidence>
<evidence type="ECO:0000313" key="3">
    <source>
        <dbReference type="Proteomes" id="UP000174965"/>
    </source>
</evidence>
<dbReference type="EMBL" id="JN227533">
    <property type="protein sequence ID" value="AEQ32249.1"/>
    <property type="molecule type" value="Genomic_DNA"/>
</dbReference>
<reference evidence="2 3" key="1">
    <citation type="journal article" date="2011" name="J. Virol.">
        <title>Genomic sequencing and characterization of cynomolgus macaque cytomegalovirus.</title>
        <authorList>
            <person name="Marsh A.K."/>
            <person name="Willer D.O."/>
            <person name="Ambagala A.P."/>
            <person name="Dzamba M."/>
            <person name="Chan J.K."/>
            <person name="Pilon R."/>
            <person name="Fournier J."/>
            <person name="Sandstrom P."/>
            <person name="Brudno M."/>
            <person name="Macdonald K.S."/>
        </authorList>
    </citation>
    <scope>NUCLEOTIDE SEQUENCE [LARGE SCALE GENOMIC DNA]</scope>
    <source>
        <strain evidence="2 3">Ottawa</strain>
    </source>
</reference>
<dbReference type="Proteomes" id="UP000174965">
    <property type="component" value="Segment"/>
</dbReference>
<keyword evidence="3" id="KW-1185">Reference proteome</keyword>
<name>G8H0Q1_9BETA</name>
<proteinExistence type="predicted"/>
<protein>
    <submittedName>
        <fullName evidence="2">Uncharacterized protein</fullName>
    </submittedName>
</protein>
<gene>
    <name evidence="2" type="ORF">cy161_ex4</name>
</gene>
<evidence type="ECO:0000256" key="1">
    <source>
        <dbReference type="SAM" id="MobiDB-lite"/>
    </source>
</evidence>
<sequence length="39" mass="4143">MDSRKRKPEDETHTEEGGDPEEGTSGGPSTGPSPPKHPK</sequence>
<organism evidence="2 3">
    <name type="scientific">macacine betaherpesvirus 8</name>
    <dbReference type="NCBI Taxonomy" id="2560567"/>
    <lineage>
        <taxon>Viruses</taxon>
        <taxon>Duplodnaviria</taxon>
        <taxon>Heunggongvirae</taxon>
        <taxon>Peploviricota</taxon>
        <taxon>Herviviricetes</taxon>
        <taxon>Herpesvirales</taxon>
        <taxon>Orthoherpesviridae</taxon>
        <taxon>Betaherpesvirinae</taxon>
        <taxon>Cytomegalovirus</taxon>
        <taxon>Cytomegalovirus macacinebeta8</taxon>
    </lineage>
</organism>